<protein>
    <recommendedName>
        <fullName evidence="3">MAP7 domain-containing protein</fullName>
    </recommendedName>
</protein>
<feature type="region of interest" description="Disordered" evidence="1">
    <location>
        <begin position="1"/>
        <end position="59"/>
    </location>
</feature>
<name>A0A0B6Z8P4_9EUPU</name>
<organism evidence="2">
    <name type="scientific">Arion vulgaris</name>
    <dbReference type="NCBI Taxonomy" id="1028688"/>
    <lineage>
        <taxon>Eukaryota</taxon>
        <taxon>Metazoa</taxon>
        <taxon>Spiralia</taxon>
        <taxon>Lophotrochozoa</taxon>
        <taxon>Mollusca</taxon>
        <taxon>Gastropoda</taxon>
        <taxon>Heterobranchia</taxon>
        <taxon>Euthyneura</taxon>
        <taxon>Panpulmonata</taxon>
        <taxon>Eupulmonata</taxon>
        <taxon>Stylommatophora</taxon>
        <taxon>Helicina</taxon>
        <taxon>Arionoidea</taxon>
        <taxon>Arionidae</taxon>
        <taxon>Arion</taxon>
    </lineage>
</organism>
<dbReference type="GO" id="GO:0005516">
    <property type="term" value="F:calmodulin binding"/>
    <property type="evidence" value="ECO:0007669"/>
    <property type="project" value="InterPro"/>
</dbReference>
<feature type="non-terminal residue" evidence="2">
    <location>
        <position position="282"/>
    </location>
</feature>
<dbReference type="PANTHER" id="PTHR21595:SF0">
    <property type="entry name" value="PATRONIN"/>
    <property type="match status" value="1"/>
</dbReference>
<evidence type="ECO:0000256" key="1">
    <source>
        <dbReference type="SAM" id="MobiDB-lite"/>
    </source>
</evidence>
<dbReference type="GO" id="GO:0036449">
    <property type="term" value="C:microtubule minus-end"/>
    <property type="evidence" value="ECO:0007669"/>
    <property type="project" value="TreeGrafter"/>
</dbReference>
<evidence type="ECO:0008006" key="3">
    <source>
        <dbReference type="Google" id="ProtNLM"/>
    </source>
</evidence>
<dbReference type="GO" id="GO:0007026">
    <property type="term" value="P:negative regulation of microtubule depolymerization"/>
    <property type="evidence" value="ECO:0007669"/>
    <property type="project" value="TreeGrafter"/>
</dbReference>
<dbReference type="PANTHER" id="PTHR21595">
    <property type="entry name" value="PATRONIN"/>
    <property type="match status" value="1"/>
</dbReference>
<feature type="region of interest" description="Disordered" evidence="1">
    <location>
        <begin position="130"/>
        <end position="282"/>
    </location>
</feature>
<dbReference type="EMBL" id="HACG01018028">
    <property type="protein sequence ID" value="CEK64893.1"/>
    <property type="molecule type" value="Transcribed_RNA"/>
</dbReference>
<dbReference type="InterPro" id="IPR032940">
    <property type="entry name" value="CAMSAP"/>
</dbReference>
<feature type="compositionally biased region" description="Basic and acidic residues" evidence="1">
    <location>
        <begin position="130"/>
        <end position="180"/>
    </location>
</feature>
<dbReference type="GO" id="GO:0031122">
    <property type="term" value="P:cytoplasmic microtubule organization"/>
    <property type="evidence" value="ECO:0007669"/>
    <property type="project" value="TreeGrafter"/>
</dbReference>
<gene>
    <name evidence="2" type="primary">ORF53251</name>
</gene>
<dbReference type="AlphaFoldDB" id="A0A0B6Z8P4"/>
<sequence length="282" mass="31157">NISESDASNGGFFVSFEDNTTPKRPKPKFSDHRSRGVSPAPTAMQASTPSPMAMQATTPSAVTVSNHTADISAEVAANLARQTIIPASSTQQNDDYIPESSPKIGFIIKEESVTANDSVAEDEMQKKRVKLMEMQKKRKEDQEKRRSEKEAEIAKKQEEKQLKEEEHERKKAEEKARREVIFQQYIQKKQEDEESPVKPLPKKRDASANKQRPKSMFVKSKAVTPEPGSLAPDSGSSSQEDLTSRTVMSGRSTPSVMSVSCNTLQGTTNGAQGPSTYRRPPS</sequence>
<dbReference type="GO" id="GO:0051011">
    <property type="term" value="F:microtubule minus-end binding"/>
    <property type="evidence" value="ECO:0007669"/>
    <property type="project" value="TreeGrafter"/>
</dbReference>
<evidence type="ECO:0000313" key="2">
    <source>
        <dbReference type="EMBL" id="CEK64893.1"/>
    </source>
</evidence>
<proteinExistence type="predicted"/>
<feature type="compositionally biased region" description="Polar residues" evidence="1">
    <location>
        <begin position="44"/>
        <end position="59"/>
    </location>
</feature>
<reference evidence="2" key="1">
    <citation type="submission" date="2014-12" db="EMBL/GenBank/DDBJ databases">
        <title>Insight into the proteome of Arion vulgaris.</title>
        <authorList>
            <person name="Aradska J."/>
            <person name="Bulat T."/>
            <person name="Smidak R."/>
            <person name="Sarate P."/>
            <person name="Gangsoo J."/>
            <person name="Sialana F."/>
            <person name="Bilban M."/>
            <person name="Lubec G."/>
        </authorList>
    </citation>
    <scope>NUCLEOTIDE SEQUENCE</scope>
    <source>
        <tissue evidence="2">Skin</tissue>
    </source>
</reference>
<feature type="compositionally biased region" description="Polar residues" evidence="1">
    <location>
        <begin position="234"/>
        <end position="275"/>
    </location>
</feature>
<feature type="non-terminal residue" evidence="2">
    <location>
        <position position="1"/>
    </location>
</feature>
<accession>A0A0B6Z8P4</accession>